<dbReference type="KEGG" id="str:Sterm_1280"/>
<evidence type="ECO:0000256" key="1">
    <source>
        <dbReference type="ARBA" id="ARBA00004141"/>
    </source>
</evidence>
<feature type="transmembrane region" description="Helical" evidence="5">
    <location>
        <begin position="7"/>
        <end position="25"/>
    </location>
</feature>
<dbReference type="EMBL" id="CP001739">
    <property type="protein sequence ID" value="ACZ08147.1"/>
    <property type="molecule type" value="Genomic_DNA"/>
</dbReference>
<dbReference type="Pfam" id="PF05105">
    <property type="entry name" value="Phage_holin_4_1"/>
    <property type="match status" value="1"/>
</dbReference>
<dbReference type="NCBIfam" id="TIGR01593">
    <property type="entry name" value="holin_tox_secr"/>
    <property type="match status" value="1"/>
</dbReference>
<dbReference type="eggNOG" id="COG4824">
    <property type="taxonomic scope" value="Bacteria"/>
</dbReference>
<dbReference type="Proteomes" id="UP000000845">
    <property type="component" value="Chromosome"/>
</dbReference>
<keyword evidence="4 5" id="KW-0472">Membrane</keyword>
<dbReference type="STRING" id="526218.Sterm_1280"/>
<evidence type="ECO:0000256" key="2">
    <source>
        <dbReference type="ARBA" id="ARBA00022692"/>
    </source>
</evidence>
<evidence type="ECO:0000256" key="5">
    <source>
        <dbReference type="SAM" id="Phobius"/>
    </source>
</evidence>
<protein>
    <submittedName>
        <fullName evidence="6">Toxin secretion/phage lysis holin</fullName>
    </submittedName>
</protein>
<keyword evidence="7" id="KW-1185">Reference proteome</keyword>
<gene>
    <name evidence="6" type="ordered locus">Sterm_1280</name>
</gene>
<keyword evidence="3 5" id="KW-1133">Transmembrane helix</keyword>
<reference evidence="7" key="1">
    <citation type="submission" date="2009-09" db="EMBL/GenBank/DDBJ databases">
        <title>The complete chromosome of Sebaldella termitidis ATCC 33386.</title>
        <authorList>
            <consortium name="US DOE Joint Genome Institute (JGI-PGF)"/>
            <person name="Lucas S."/>
            <person name="Copeland A."/>
            <person name="Lapidus A."/>
            <person name="Glavina del Rio T."/>
            <person name="Dalin E."/>
            <person name="Tice H."/>
            <person name="Bruce D."/>
            <person name="Goodwin L."/>
            <person name="Pitluck S."/>
            <person name="Kyrpides N."/>
            <person name="Mavromatis K."/>
            <person name="Ivanova N."/>
            <person name="Mikhailova N."/>
            <person name="Sims D."/>
            <person name="Meincke L."/>
            <person name="Brettin T."/>
            <person name="Detter J.C."/>
            <person name="Han C."/>
            <person name="Larimer F."/>
            <person name="Land M."/>
            <person name="Hauser L."/>
            <person name="Markowitz V."/>
            <person name="Cheng J.F."/>
            <person name="Hugenholtz P."/>
            <person name="Woyke T."/>
            <person name="Wu D."/>
            <person name="Eisen J.A."/>
        </authorList>
    </citation>
    <scope>NUCLEOTIDE SEQUENCE [LARGE SCALE GENOMIC DNA]</scope>
    <source>
        <strain evidence="7">ATCC 33386 / NCTC 11300</strain>
    </source>
</reference>
<proteinExistence type="predicted"/>
<organism evidence="6 7">
    <name type="scientific">Sebaldella termitidis (strain ATCC 33386 / NCTC 11300)</name>
    <dbReference type="NCBI Taxonomy" id="526218"/>
    <lineage>
        <taxon>Bacteria</taxon>
        <taxon>Fusobacteriati</taxon>
        <taxon>Fusobacteriota</taxon>
        <taxon>Fusobacteriia</taxon>
        <taxon>Fusobacteriales</taxon>
        <taxon>Leptotrichiaceae</taxon>
        <taxon>Sebaldella</taxon>
    </lineage>
</organism>
<name>D1AHB3_SEBTE</name>
<dbReference type="RefSeq" id="WP_012860743.1">
    <property type="nucleotide sequence ID" value="NC_013517.1"/>
</dbReference>
<feature type="transmembrane region" description="Helical" evidence="5">
    <location>
        <begin position="90"/>
        <end position="111"/>
    </location>
</feature>
<evidence type="ECO:0000313" key="6">
    <source>
        <dbReference type="EMBL" id="ACZ08147.1"/>
    </source>
</evidence>
<evidence type="ECO:0000313" key="7">
    <source>
        <dbReference type="Proteomes" id="UP000000845"/>
    </source>
</evidence>
<reference evidence="6 7" key="2">
    <citation type="journal article" date="2010" name="Stand. Genomic Sci.">
        <title>Complete genome sequence of Sebaldella termitidis type strain (NCTC 11300).</title>
        <authorList>
            <person name="Harmon-Smith M."/>
            <person name="Celia L."/>
            <person name="Chertkov O."/>
            <person name="Lapidus A."/>
            <person name="Copeland A."/>
            <person name="Glavina Del Rio T."/>
            <person name="Nolan M."/>
            <person name="Lucas S."/>
            <person name="Tice H."/>
            <person name="Cheng J.F."/>
            <person name="Han C."/>
            <person name="Detter J.C."/>
            <person name="Bruce D."/>
            <person name="Goodwin L."/>
            <person name="Pitluck S."/>
            <person name="Pati A."/>
            <person name="Liolios K."/>
            <person name="Ivanova N."/>
            <person name="Mavromatis K."/>
            <person name="Mikhailova N."/>
            <person name="Chen A."/>
            <person name="Palaniappan K."/>
            <person name="Land M."/>
            <person name="Hauser L."/>
            <person name="Chang Y.J."/>
            <person name="Jeffries C.D."/>
            <person name="Brettin T."/>
            <person name="Goker M."/>
            <person name="Beck B."/>
            <person name="Bristow J."/>
            <person name="Eisen J.A."/>
            <person name="Markowitz V."/>
            <person name="Hugenholtz P."/>
            <person name="Kyrpides N.C."/>
            <person name="Klenk H.P."/>
            <person name="Chen F."/>
        </authorList>
    </citation>
    <scope>NUCLEOTIDE SEQUENCE [LARGE SCALE GENOMIC DNA]</scope>
    <source>
        <strain evidence="7">ATCC 33386 / NCTC 11300</strain>
    </source>
</reference>
<dbReference type="GO" id="GO:0016020">
    <property type="term" value="C:membrane"/>
    <property type="evidence" value="ECO:0007669"/>
    <property type="project" value="UniProtKB-SubCell"/>
</dbReference>
<comment type="subcellular location">
    <subcellularLocation>
        <location evidence="1">Membrane</location>
        <topology evidence="1">Multi-pass membrane protein</topology>
    </subcellularLocation>
</comment>
<keyword evidence="2 5" id="KW-0812">Transmembrane</keyword>
<dbReference type="AlphaFoldDB" id="D1AHB3"/>
<accession>D1AHB3</accession>
<evidence type="ECO:0000256" key="3">
    <source>
        <dbReference type="ARBA" id="ARBA00022989"/>
    </source>
</evidence>
<dbReference type="InterPro" id="IPR006480">
    <property type="entry name" value="Phage_holin_4_1"/>
</dbReference>
<dbReference type="HOGENOM" id="CLU_125939_0_1_0"/>
<sequence length="135" mass="15013">MTTKIEYSVVFSVIGSFVFYFLGGADTLLKVTVSLILLDYLTGFIKAIMTTGLNSNKGLKGILRKTMYLSAIILSVLLDKVTHLNEAGLSFRTIMLLYMIGTEGISILENLSIMGIKMPKKIENMLEKLKDEVPR</sequence>
<evidence type="ECO:0000256" key="4">
    <source>
        <dbReference type="ARBA" id="ARBA00023136"/>
    </source>
</evidence>